<comment type="caution">
    <text evidence="3">The sequence shown here is derived from an EMBL/GenBank/DDBJ whole genome shotgun (WGS) entry which is preliminary data.</text>
</comment>
<gene>
    <name evidence="3" type="primary">SCYL2</name>
    <name evidence="3" type="ORF">HK099_004834</name>
</gene>
<feature type="region of interest" description="Disordered" evidence="1">
    <location>
        <begin position="635"/>
        <end position="664"/>
    </location>
</feature>
<evidence type="ECO:0000259" key="2">
    <source>
        <dbReference type="PROSITE" id="PS50011"/>
    </source>
</evidence>
<reference evidence="3" key="1">
    <citation type="submission" date="2020-05" db="EMBL/GenBank/DDBJ databases">
        <title>Phylogenomic resolution of chytrid fungi.</title>
        <authorList>
            <person name="Stajich J.E."/>
            <person name="Amses K."/>
            <person name="Simmons R."/>
            <person name="Seto K."/>
            <person name="Myers J."/>
            <person name="Bonds A."/>
            <person name="Quandt C.A."/>
            <person name="Barry K."/>
            <person name="Liu P."/>
            <person name="Grigoriev I."/>
            <person name="Longcore J.E."/>
            <person name="James T.Y."/>
        </authorList>
    </citation>
    <scope>NUCLEOTIDE SEQUENCE</scope>
    <source>
        <strain evidence="3">JEL0476</strain>
    </source>
</reference>
<feature type="region of interest" description="Disordered" evidence="1">
    <location>
        <begin position="690"/>
        <end position="710"/>
    </location>
</feature>
<dbReference type="Proteomes" id="UP001211065">
    <property type="component" value="Unassembled WGS sequence"/>
</dbReference>
<dbReference type="AlphaFoldDB" id="A0AAD5TZR3"/>
<proteinExistence type="predicted"/>
<dbReference type="Gene3D" id="1.10.510.10">
    <property type="entry name" value="Transferase(Phosphotransferase) domain 1"/>
    <property type="match status" value="1"/>
</dbReference>
<dbReference type="Gene3D" id="1.25.10.10">
    <property type="entry name" value="Leucine-rich Repeat Variant"/>
    <property type="match status" value="1"/>
</dbReference>
<dbReference type="EMBL" id="JADGJW010000354">
    <property type="protein sequence ID" value="KAJ3219051.1"/>
    <property type="molecule type" value="Genomic_DNA"/>
</dbReference>
<dbReference type="InterPro" id="IPR000719">
    <property type="entry name" value="Prot_kinase_dom"/>
</dbReference>
<dbReference type="PANTHER" id="PTHR12984:SF6">
    <property type="entry name" value="SCY1-LIKE PROTEIN 2"/>
    <property type="match status" value="1"/>
</dbReference>
<dbReference type="GO" id="GO:0005524">
    <property type="term" value="F:ATP binding"/>
    <property type="evidence" value="ECO:0007669"/>
    <property type="project" value="InterPro"/>
</dbReference>
<name>A0AAD5TZR3_9FUNG</name>
<dbReference type="PANTHER" id="PTHR12984">
    <property type="entry name" value="SCY1-RELATED S/T PROTEIN KINASE-LIKE"/>
    <property type="match status" value="1"/>
</dbReference>
<organism evidence="3 4">
    <name type="scientific">Clydaea vesicula</name>
    <dbReference type="NCBI Taxonomy" id="447962"/>
    <lineage>
        <taxon>Eukaryota</taxon>
        <taxon>Fungi</taxon>
        <taxon>Fungi incertae sedis</taxon>
        <taxon>Chytridiomycota</taxon>
        <taxon>Chytridiomycota incertae sedis</taxon>
        <taxon>Chytridiomycetes</taxon>
        <taxon>Lobulomycetales</taxon>
        <taxon>Lobulomycetaceae</taxon>
        <taxon>Clydaea</taxon>
    </lineage>
</organism>
<evidence type="ECO:0000313" key="4">
    <source>
        <dbReference type="Proteomes" id="UP001211065"/>
    </source>
</evidence>
<dbReference type="PROSITE" id="PS50011">
    <property type="entry name" value="PROTEIN_KINASE_DOM"/>
    <property type="match status" value="1"/>
</dbReference>
<dbReference type="SMART" id="SM00220">
    <property type="entry name" value="S_TKc"/>
    <property type="match status" value="1"/>
</dbReference>
<protein>
    <submittedName>
        <fullName evidence="3">SCY1-like protein 2</fullName>
    </submittedName>
</protein>
<dbReference type="InterPro" id="IPR016024">
    <property type="entry name" value="ARM-type_fold"/>
</dbReference>
<dbReference type="GO" id="GO:0004672">
    <property type="term" value="F:protein kinase activity"/>
    <property type="evidence" value="ECO:0007669"/>
    <property type="project" value="InterPro"/>
</dbReference>
<dbReference type="InterPro" id="IPR051177">
    <property type="entry name" value="CIK-Related_Protein"/>
</dbReference>
<dbReference type="InterPro" id="IPR011009">
    <property type="entry name" value="Kinase-like_dom_sf"/>
</dbReference>
<dbReference type="InterPro" id="IPR011989">
    <property type="entry name" value="ARM-like"/>
</dbReference>
<dbReference type="Gene3D" id="3.30.200.20">
    <property type="entry name" value="Phosphorylase Kinase, domain 1"/>
    <property type="match status" value="1"/>
</dbReference>
<dbReference type="SUPFAM" id="SSF48371">
    <property type="entry name" value="ARM repeat"/>
    <property type="match status" value="1"/>
</dbReference>
<keyword evidence="4" id="KW-1185">Reference proteome</keyword>
<sequence length="822" mass="92710">MGNKLTKEYEIDKDQVGSGGPGNFWKITNAIKISTGKNCSLFIYEKNSLEMLNPLTKTAQLKKEQDRVNDILKKEAQTLMRLRHPSLLEVTEALSEDRFALAFATEPIICNLSNVLGNFTNFSCNREMFQEKYELDELEVQKGILQLIKALQFLHTNKIIHGNVSPQAIYINSKGDWKLSGFNFSTNTNTTTTPQDIYHYLTSYPPYCAPYLEFLAPEYALEGKCELSSDGNIKEQNIDFVKKKLVWSLGCLIYSLYHKGKSPLDCNQNFHDYKERLKMLDGINFHAGSIPPPLANLIKLMLTTYPSKRISIFEIQNNSFFDNILVSSIKFLETFVEKTQVEKAQFLKGLVRVLPQFSERLVQRKILPGLLNELKDKVLSPFIIPNLLWICEKMNSDVFIEKVLPSLKIVFKMTDPPQTIVLLLSRMDLFLKKVPSPELFRSDIMPLLYTGLEVPIPMVQEQALKAVNCVLDKLEFASIKSVLFTKIYTLYTSSQILAIKVNSLIAMHAMCKALDKFTLVDKLLPMLKLNRTREPGLLIAILAVYDEITKYLDKDCIAQDVLPELWKMALESQLNVTQFKKFMKVINELSKKVEELQIKHLETVSNIEGVSKMGDTITDFSKLVLTKQQIPDTENTNRSATLFTPPSGSSNTANNNFPQSSILNNTNVQNSNISSFGNIQSSADFSNNYQHLNSGYGGSNQINSNGNQQQLDFSNSKYAQQPVSSYPQKQHGSYHSSVGMHNQKTINYSTQSFNNINSSGNTTPSLFFKDAFPVSNTSQHSTFVTNFSSGNNGILKPTMAGSTSITNLSGSKENIKEFDPLK</sequence>
<feature type="domain" description="Protein kinase" evidence="2">
    <location>
        <begin position="10"/>
        <end position="321"/>
    </location>
</feature>
<dbReference type="CDD" id="cd14011">
    <property type="entry name" value="PK_SCY1_like"/>
    <property type="match status" value="1"/>
</dbReference>
<accession>A0AAD5TZR3</accession>
<evidence type="ECO:0000256" key="1">
    <source>
        <dbReference type="SAM" id="MobiDB-lite"/>
    </source>
</evidence>
<evidence type="ECO:0000313" key="3">
    <source>
        <dbReference type="EMBL" id="KAJ3219051.1"/>
    </source>
</evidence>
<feature type="compositionally biased region" description="Low complexity" evidence="1">
    <location>
        <begin position="699"/>
        <end position="710"/>
    </location>
</feature>
<dbReference type="SUPFAM" id="SSF56112">
    <property type="entry name" value="Protein kinase-like (PK-like)"/>
    <property type="match status" value="1"/>
</dbReference>
<dbReference type="Pfam" id="PF00069">
    <property type="entry name" value="Pkinase"/>
    <property type="match status" value="1"/>
</dbReference>